<name>A0ABU0N4D0_9FIRM</name>
<dbReference type="InterPro" id="IPR001611">
    <property type="entry name" value="Leu-rich_rpt"/>
</dbReference>
<accession>A0ABU0N4D0</accession>
<dbReference type="Pfam" id="PF12799">
    <property type="entry name" value="LRR_4"/>
    <property type="match status" value="3"/>
</dbReference>
<evidence type="ECO:0000256" key="1">
    <source>
        <dbReference type="ARBA" id="ARBA00009432"/>
    </source>
</evidence>
<dbReference type="RefSeq" id="WP_307509845.1">
    <property type="nucleotide sequence ID" value="NZ_BAAACE010000030.1"/>
</dbReference>
<evidence type="ECO:0000256" key="2">
    <source>
        <dbReference type="ARBA" id="ARBA00022614"/>
    </source>
</evidence>
<dbReference type="InterPro" id="IPR014755">
    <property type="entry name" value="Cu-Rt/internalin_Ig-like"/>
</dbReference>
<dbReference type="InterPro" id="IPR032675">
    <property type="entry name" value="LRR_dom_sf"/>
</dbReference>
<evidence type="ECO:0000256" key="5">
    <source>
        <dbReference type="SAM" id="Phobius"/>
    </source>
</evidence>
<feature type="domain" description="Cadherin" evidence="6">
    <location>
        <begin position="696"/>
        <end position="830"/>
    </location>
</feature>
<dbReference type="InterPro" id="IPR003591">
    <property type="entry name" value="Leu-rich_rpt_typical-subtyp"/>
</dbReference>
<protein>
    <submittedName>
        <fullName evidence="7">Leucine-rich repeat (LRR) protein</fullName>
    </submittedName>
</protein>
<keyword evidence="5" id="KW-0812">Transmembrane</keyword>
<keyword evidence="4" id="KW-0677">Repeat</keyword>
<keyword evidence="5" id="KW-0472">Membrane</keyword>
<comment type="caution">
    <text evidence="7">The sequence shown here is derived from an EMBL/GenBank/DDBJ whole genome shotgun (WGS) entry which is preliminary data.</text>
</comment>
<evidence type="ECO:0000313" key="7">
    <source>
        <dbReference type="EMBL" id="MDQ0557985.1"/>
    </source>
</evidence>
<dbReference type="InterPro" id="IPR050836">
    <property type="entry name" value="SDS22/Internalin_LRR"/>
</dbReference>
<dbReference type="Gene3D" id="2.60.40.1220">
    <property type="match status" value="1"/>
</dbReference>
<dbReference type="InterPro" id="IPR032179">
    <property type="entry name" value="Cry22Aa_Ig-like"/>
</dbReference>
<evidence type="ECO:0000256" key="3">
    <source>
        <dbReference type="ARBA" id="ARBA00022729"/>
    </source>
</evidence>
<dbReference type="PROSITE" id="PS50268">
    <property type="entry name" value="CADHERIN_2"/>
    <property type="match status" value="1"/>
</dbReference>
<dbReference type="InterPro" id="IPR025875">
    <property type="entry name" value="Leu-rich_rpt_4"/>
</dbReference>
<dbReference type="SMART" id="SM00365">
    <property type="entry name" value="LRR_SD22"/>
    <property type="match status" value="11"/>
</dbReference>
<evidence type="ECO:0000259" key="6">
    <source>
        <dbReference type="PROSITE" id="PS50268"/>
    </source>
</evidence>
<keyword evidence="8" id="KW-1185">Reference proteome</keyword>
<reference evidence="7 8" key="1">
    <citation type="submission" date="2023-07" db="EMBL/GenBank/DDBJ databases">
        <title>Genomic Encyclopedia of Type Strains, Phase IV (KMG-IV): sequencing the most valuable type-strain genomes for metagenomic binning, comparative biology and taxonomic classification.</title>
        <authorList>
            <person name="Goeker M."/>
        </authorList>
    </citation>
    <scope>NUCLEOTIDE SEQUENCE [LARGE SCALE GENOMIC DNA]</scope>
    <source>
        <strain evidence="7 8">DSM 15049</strain>
    </source>
</reference>
<dbReference type="SUPFAM" id="SSF52058">
    <property type="entry name" value="L domain-like"/>
    <property type="match status" value="1"/>
</dbReference>
<dbReference type="InterPro" id="IPR002126">
    <property type="entry name" value="Cadherin-like_dom"/>
</dbReference>
<comment type="similarity">
    <text evidence="1">Belongs to the internalin family.</text>
</comment>
<dbReference type="InterPro" id="IPR013783">
    <property type="entry name" value="Ig-like_fold"/>
</dbReference>
<dbReference type="Proteomes" id="UP001232584">
    <property type="component" value="Unassembled WGS sequence"/>
</dbReference>
<dbReference type="EMBL" id="JAUSWG010000017">
    <property type="protein sequence ID" value="MDQ0557985.1"/>
    <property type="molecule type" value="Genomic_DNA"/>
</dbReference>
<keyword evidence="2" id="KW-0433">Leucine-rich repeat</keyword>
<feature type="transmembrane region" description="Helical" evidence="5">
    <location>
        <begin position="1014"/>
        <end position="1031"/>
    </location>
</feature>
<keyword evidence="5" id="KW-1133">Transmembrane helix</keyword>
<dbReference type="Gene3D" id="3.80.10.10">
    <property type="entry name" value="Ribonuclease Inhibitor"/>
    <property type="match status" value="2"/>
</dbReference>
<dbReference type="PANTHER" id="PTHR46652">
    <property type="entry name" value="LEUCINE-RICH REPEAT AND IQ DOMAIN-CONTAINING PROTEIN 1-RELATED"/>
    <property type="match status" value="1"/>
</dbReference>
<dbReference type="PROSITE" id="PS51450">
    <property type="entry name" value="LRR"/>
    <property type="match status" value="12"/>
</dbReference>
<keyword evidence="3" id="KW-0732">Signal</keyword>
<dbReference type="Pfam" id="PF16403">
    <property type="entry name" value="Bact_surface_Ig-like"/>
    <property type="match status" value="6"/>
</dbReference>
<organism evidence="7 8">
    <name type="scientific">Paraclostridium ghonii</name>
    <dbReference type="NCBI Taxonomy" id="29358"/>
    <lineage>
        <taxon>Bacteria</taxon>
        <taxon>Bacillati</taxon>
        <taxon>Bacillota</taxon>
        <taxon>Clostridia</taxon>
        <taxon>Peptostreptococcales</taxon>
        <taxon>Peptostreptococcaceae</taxon>
        <taxon>Paraclostridium</taxon>
    </lineage>
</organism>
<dbReference type="SMART" id="SM00369">
    <property type="entry name" value="LRR_TYP"/>
    <property type="match status" value="9"/>
</dbReference>
<dbReference type="Gene3D" id="2.60.40.10">
    <property type="entry name" value="Immunoglobulins"/>
    <property type="match status" value="6"/>
</dbReference>
<proteinExistence type="inferred from homology"/>
<sequence length="1036" mass="114195">MHKKRQYIMKKIVVSTIVTTMMLQWTPINVLANEGPSENLGNEITTNIDNKSKEKKIKNSSSTTTGKAKNIETVSKPKSTNIIVTIPDVNLKKAINKELGQDEDAPITNEQLKSLKSLNLGHLSIENLEGIQYCTNLLYLNLYGNEISDISYLQHLTNLFTLNLDSNIVQDLTPLQNLYNLSELSLSHNDISDLTPLKGLSKLQSLNLASNNISDLRGLEDLTSLAYLTLSDNYISDLNALENLTNLTSLYLGNNNINNITPLNHLDKLYYLSLSNNKVINISPLENLIDLSFLHLSYNNISDISSLKNLTNLSYLHLNNNKVSEITALHDLTNLTSLYLGNNDIRDISALNSLTNLSTLNLSYNKIDNVISLHNLENLAFLNLNGNSISDLSPLSGLNNLSELSAIDQKIVLDSIKIDKTPVKIKNYVINIDETVIDISNNDISSGGSYDLSTTTVQWSSVNGDLKYSFKYSPTISSYKMPESFRFNGTVIQPYEYVANQINKIPEIKAEDKVIKIGYKFNPLQGVTAHDKEDGNITKNIKVIENTVNPNKVGKYKVTYQVTDSKGALANKTISVIVKSNDKPVISGADDISIVEGYNLNPLKGVMAIDTEDGDLTNHIKVIGSVNINKPGRYNLIYTVTDSDKNTTNVKRTVIVSPKSFEMNNRPVINAYDKVINVGDKFDPLAGVKANDKEDGNITNNIKVIENTVNPNTVGTYIVRYQVTDSKGATTNKTIFVSVKSNDKPIIHGTNNMNIKKETTFDPIKGVTATDTEDGNITKNIKTSGSVDTNNQGKYELIYTVTDSDGNTTTAKRIITIDSKIDEKNNIPVINAYNQVINVGDKFDPLAGVSARDKKDGDITKNIKVVENTVDVNIPGTYKVTYQVSNSKGTTTKAIYVTVNSKEFLINAIPEIKSVDKVINVGDTFDALAEVKANDKEDGNITKNIKVVENTVDVNKPGTYKVTYQVIDSQGCNTTKTINISVIKNIDSKPRNSSDINTKNIIDSINPPTGDMSIIVYIILGAISLVGLFIIKNKMK</sequence>
<gene>
    <name evidence="7" type="ORF">QOZ92_003120</name>
</gene>
<evidence type="ECO:0000256" key="4">
    <source>
        <dbReference type="ARBA" id="ARBA00022737"/>
    </source>
</evidence>
<dbReference type="PANTHER" id="PTHR46652:SF3">
    <property type="entry name" value="LEUCINE-RICH REPEAT-CONTAINING PROTEIN 9"/>
    <property type="match status" value="1"/>
</dbReference>
<evidence type="ECO:0000313" key="8">
    <source>
        <dbReference type="Proteomes" id="UP001232584"/>
    </source>
</evidence>